<dbReference type="InterPro" id="IPR052164">
    <property type="entry name" value="Anthracycline_SecMetBiosynth"/>
</dbReference>
<reference evidence="2 3" key="2">
    <citation type="submission" date="2023-11" db="EMBL/GenBank/DDBJ databases">
        <authorList>
            <person name="Lara A.C."/>
            <person name="Chronakova A."/>
        </authorList>
    </citation>
    <scope>NUCLEOTIDE SEQUENCE [LARGE SCALE GENOMIC DNA]</scope>
    <source>
        <strain evidence="2 3">BCCO 10_0856</strain>
    </source>
</reference>
<proteinExistence type="predicted"/>
<evidence type="ECO:0000313" key="3">
    <source>
        <dbReference type="Proteomes" id="UP001285521"/>
    </source>
</evidence>
<dbReference type="PANTHER" id="PTHR33993:SF2">
    <property type="entry name" value="VOC DOMAIN-CONTAINING PROTEIN"/>
    <property type="match status" value="1"/>
</dbReference>
<dbReference type="InterPro" id="IPR029068">
    <property type="entry name" value="Glyas_Bleomycin-R_OHBP_Dase"/>
</dbReference>
<comment type="caution">
    <text evidence="2">The sequence shown here is derived from an EMBL/GenBank/DDBJ whole genome shotgun (WGS) entry which is preliminary data.</text>
</comment>
<dbReference type="RefSeq" id="WP_319972067.1">
    <property type="nucleotide sequence ID" value="NZ_JAXAVW010000055.1"/>
</dbReference>
<keyword evidence="3" id="KW-1185">Reference proteome</keyword>
<dbReference type="Gene3D" id="3.10.180.10">
    <property type="entry name" value="2,3-Dihydroxybiphenyl 1,2-Dioxygenase, domain 1"/>
    <property type="match status" value="1"/>
</dbReference>
<protein>
    <submittedName>
        <fullName evidence="2">VOC family protein</fullName>
    </submittedName>
</protein>
<evidence type="ECO:0000313" key="2">
    <source>
        <dbReference type="EMBL" id="MDX8037068.1"/>
    </source>
</evidence>
<gene>
    <name evidence="2" type="ORF">SK803_43340</name>
</gene>
<evidence type="ECO:0000259" key="1">
    <source>
        <dbReference type="PROSITE" id="PS51819"/>
    </source>
</evidence>
<dbReference type="SUPFAM" id="SSF54593">
    <property type="entry name" value="Glyoxalase/Bleomycin resistance protein/Dihydroxybiphenyl dioxygenase"/>
    <property type="match status" value="1"/>
</dbReference>
<accession>A0ABU4TFU9</accession>
<dbReference type="PANTHER" id="PTHR33993">
    <property type="entry name" value="GLYOXALASE-RELATED"/>
    <property type="match status" value="1"/>
</dbReference>
<reference evidence="2 3" key="1">
    <citation type="submission" date="2023-11" db="EMBL/GenBank/DDBJ databases">
        <title>Lentzea sokolovensis, sp. nov., Lentzea kristufkii, sp. nov., and Lentzea miocenensis, sp. nov., rare actinobacteria from Sokolov Coal Basin, Miocene lacustrine sediment, Czech Republic.</title>
        <authorList>
            <person name="Lara A."/>
            <person name="Kotroba L."/>
            <person name="Nouioui I."/>
            <person name="Neumann-Schaal M."/>
            <person name="Mast Y."/>
            <person name="Chronakova A."/>
        </authorList>
    </citation>
    <scope>NUCLEOTIDE SEQUENCE [LARGE SCALE GENOMIC DNA]</scope>
    <source>
        <strain evidence="2 3">BCCO 10_0856</strain>
    </source>
</reference>
<dbReference type="EMBL" id="JAXAVW010000055">
    <property type="protein sequence ID" value="MDX8037068.1"/>
    <property type="molecule type" value="Genomic_DNA"/>
</dbReference>
<dbReference type="CDD" id="cd07247">
    <property type="entry name" value="SgaA_N_like"/>
    <property type="match status" value="1"/>
</dbReference>
<dbReference type="Proteomes" id="UP001285521">
    <property type="component" value="Unassembled WGS sequence"/>
</dbReference>
<feature type="domain" description="VOC" evidence="1">
    <location>
        <begin position="4"/>
        <end position="125"/>
    </location>
</feature>
<dbReference type="InterPro" id="IPR004360">
    <property type="entry name" value="Glyas_Fos-R_dOase_dom"/>
</dbReference>
<dbReference type="Pfam" id="PF00903">
    <property type="entry name" value="Glyoxalase"/>
    <property type="match status" value="1"/>
</dbReference>
<dbReference type="InterPro" id="IPR037523">
    <property type="entry name" value="VOC_core"/>
</dbReference>
<name>A0ABU4TFU9_9PSEU</name>
<dbReference type="PROSITE" id="PS51819">
    <property type="entry name" value="VOC"/>
    <property type="match status" value="1"/>
</dbReference>
<sequence>MTGKLAWFEIHVGDTEKAAEFYHALFGWTFSPLGDADDSLGDYLVITTASGEPAGGGLARSGSPNDVGRESSILYLFTDDIDAAVGRALAAGGSLHRPRMNIGGSHGYCAIVRDPDGNHVGLWSDR</sequence>
<organism evidence="2 3">
    <name type="scientific">Lentzea miocenica</name>
    <dbReference type="NCBI Taxonomy" id="3095431"/>
    <lineage>
        <taxon>Bacteria</taxon>
        <taxon>Bacillati</taxon>
        <taxon>Actinomycetota</taxon>
        <taxon>Actinomycetes</taxon>
        <taxon>Pseudonocardiales</taxon>
        <taxon>Pseudonocardiaceae</taxon>
        <taxon>Lentzea</taxon>
    </lineage>
</organism>